<dbReference type="OrthoDB" id="444255at2759"/>
<accession>A7RV41</accession>
<dbReference type="PANTHER" id="PTHR13627">
    <property type="entry name" value="FUKUTIN RELATED PROTEIN"/>
    <property type="match status" value="1"/>
</dbReference>
<reference evidence="3 4" key="1">
    <citation type="journal article" date="2007" name="Science">
        <title>Sea anemone genome reveals ancestral eumetazoan gene repertoire and genomic organization.</title>
        <authorList>
            <person name="Putnam N.H."/>
            <person name="Srivastava M."/>
            <person name="Hellsten U."/>
            <person name="Dirks B."/>
            <person name="Chapman J."/>
            <person name="Salamov A."/>
            <person name="Terry A."/>
            <person name="Shapiro H."/>
            <person name="Lindquist E."/>
            <person name="Kapitonov V.V."/>
            <person name="Jurka J."/>
            <person name="Genikhovich G."/>
            <person name="Grigoriev I.V."/>
            <person name="Lucas S.M."/>
            <person name="Steele R.E."/>
            <person name="Finnerty J.R."/>
            <person name="Technau U."/>
            <person name="Martindale M.Q."/>
            <person name="Rokhsar D.S."/>
        </authorList>
    </citation>
    <scope>NUCLEOTIDE SEQUENCE [LARGE SCALE GENOMIC DNA]</scope>
    <source>
        <strain evidence="4">CH2 X CH6</strain>
    </source>
</reference>
<evidence type="ECO:0000256" key="1">
    <source>
        <dbReference type="SAM" id="Phobius"/>
    </source>
</evidence>
<evidence type="ECO:0000313" key="4">
    <source>
        <dbReference type="Proteomes" id="UP000001593"/>
    </source>
</evidence>
<sequence>MWRKQRLSVATSSRSPILCRASVALVLLLVVAVLYYEASLHNFAWYNRNANEPCETPKHLMEDLQSLAQDTHEVLASLKINHFLVYGSLWGALRYNRPLPWDNDFDYGVLYNEISQHSEAEIIEAFKNYGIKCYYSYRFGFYRVTRHTARGDIMIYRDFYNSGWMHRTGWEAYLFFVNYRHFHMFPARLVKVPMPTSQFGNFSMHVPHGKVEMQKYHYPNDWWKVGKPRGC</sequence>
<evidence type="ECO:0000259" key="2">
    <source>
        <dbReference type="Pfam" id="PF04991"/>
    </source>
</evidence>
<dbReference type="KEGG" id="nve:5516723"/>
<dbReference type="InParanoid" id="A7RV41"/>
<keyword evidence="1" id="KW-0812">Transmembrane</keyword>
<organism evidence="3 4">
    <name type="scientific">Nematostella vectensis</name>
    <name type="common">Starlet sea anemone</name>
    <dbReference type="NCBI Taxonomy" id="45351"/>
    <lineage>
        <taxon>Eukaryota</taxon>
        <taxon>Metazoa</taxon>
        <taxon>Cnidaria</taxon>
        <taxon>Anthozoa</taxon>
        <taxon>Hexacorallia</taxon>
        <taxon>Actiniaria</taxon>
        <taxon>Edwardsiidae</taxon>
        <taxon>Nematostella</taxon>
    </lineage>
</organism>
<dbReference type="InterPro" id="IPR007074">
    <property type="entry name" value="LicD/FKTN/FKRP_NTP_transf"/>
</dbReference>
<dbReference type="Pfam" id="PF04991">
    <property type="entry name" value="LicD"/>
    <property type="match status" value="1"/>
</dbReference>
<dbReference type="GO" id="GO:0009100">
    <property type="term" value="P:glycoprotein metabolic process"/>
    <property type="evidence" value="ECO:0007669"/>
    <property type="project" value="UniProtKB-ARBA"/>
</dbReference>
<protein>
    <recommendedName>
        <fullName evidence="2">LicD/FKTN/FKRP nucleotidyltransferase domain-containing protein</fullName>
    </recommendedName>
</protein>
<dbReference type="Proteomes" id="UP000001593">
    <property type="component" value="Unassembled WGS sequence"/>
</dbReference>
<dbReference type="PhylomeDB" id="A7RV41"/>
<feature type="domain" description="LicD/FKTN/FKRP nucleotidyltransferase" evidence="2">
    <location>
        <begin position="79"/>
        <end position="109"/>
    </location>
</feature>
<dbReference type="AlphaFoldDB" id="A7RV41"/>
<dbReference type="eggNOG" id="ENOG502RZAW">
    <property type="taxonomic scope" value="Eukaryota"/>
</dbReference>
<dbReference type="STRING" id="45351.A7RV41"/>
<proteinExistence type="predicted"/>
<dbReference type="InterPro" id="IPR052613">
    <property type="entry name" value="LicD_transferase"/>
</dbReference>
<dbReference type="OMA" id="HTCNMTE"/>
<name>A7RV41_NEMVE</name>
<dbReference type="PANTHER" id="PTHR13627:SF32">
    <property type="entry name" value="AGAP006029-PA"/>
    <property type="match status" value="1"/>
</dbReference>
<gene>
    <name evidence="3" type="ORF">NEMVEDRAFT_v1g240892</name>
</gene>
<dbReference type="EMBL" id="DS469542">
    <property type="protein sequence ID" value="EDO44718.1"/>
    <property type="molecule type" value="Genomic_DNA"/>
</dbReference>
<keyword evidence="1" id="KW-0472">Membrane</keyword>
<dbReference type="HOGENOM" id="CLU_092190_0_0_1"/>
<keyword evidence="1" id="KW-1133">Transmembrane helix</keyword>
<feature type="transmembrane region" description="Helical" evidence="1">
    <location>
        <begin position="21"/>
        <end position="38"/>
    </location>
</feature>
<keyword evidence="4" id="KW-1185">Reference proteome</keyword>
<evidence type="ECO:0000313" key="3">
    <source>
        <dbReference type="EMBL" id="EDO44718.1"/>
    </source>
</evidence>